<sequence>MRVVQAIALLSVATLVPSAAGIVLPRELGNDSTISPLTQQPVSRTVLSFTAEQLDHGLTNSSMSTETTLSAQQLFESLSFSQVVSEFTTSANGTALSRSQLGEEGKESISAETQNTIKASIHRRPHQGFAHPLTPTALNNTNPRSQTCGLDFKTPCVWIPSPSTSSRGWNGTHTPGPWTSGTLTVIAPTSLAPCTTLQDDEPVTEYSIVYTATVTFFGNISEYTPPYPTISTPNFCETEPVGLTPSKGPGNVGGPLPSSTELSPKEPPKQCPPGQSCSTEKVPGWLNPTAVPAPGVPGLTFSSTRPTVTFITTDKNPAVVFTTDPPPRFDRPTRGGGLPMSNKQKAKPTEEPRPNLTQSSKDHGKVISQSEPTPGDQSQGQPQRRPQPNSEPGSGSGSGSNSGPNNNSDPDYNSRSGSDPDSGFHSRSDSSPGSESEPKSVPIAIQTKTFVVTARGQEVIVNDKTFSSLKMNQTTTVTIDYGTFTIRPTEVAGEGATVKKPQPVGTAVSVVNPTSATLGRVPVTVSGTEALVGGTTLRIPLMGTTMRLEISRQGSNTLANERDIFIAPDRIVVDDQTLKYQGIGAPQTDVIIEGGEMVTAAGQSVFVFRSTTLTYGPSIPGTTETIDDDIVTVGPAGVVIDGMTLGGLEAEPGDTKHRIVGGATITKVNPSYVIIDETTFTAGPGAESTTKETGGETITIGPGGIIIGTITVRYPFGASTVTTIEAKATASAMLPAATGTNNNKAKDDSKDDDDSGANLLRSGLTTGMTGLCIAAGVWIMV</sequence>
<gene>
    <name evidence="3" type="ORF">FLAG1_00693</name>
</gene>
<evidence type="ECO:0000256" key="1">
    <source>
        <dbReference type="SAM" id="MobiDB-lite"/>
    </source>
</evidence>
<feature type="region of interest" description="Disordered" evidence="1">
    <location>
        <begin position="318"/>
        <end position="442"/>
    </location>
</feature>
<dbReference type="AlphaFoldDB" id="A0A0M9F5G3"/>
<dbReference type="Proteomes" id="UP000037904">
    <property type="component" value="Unassembled WGS sequence"/>
</dbReference>
<feature type="signal peptide" evidence="2">
    <location>
        <begin position="1"/>
        <end position="21"/>
    </location>
</feature>
<feature type="region of interest" description="Disordered" evidence="1">
    <location>
        <begin position="238"/>
        <end position="289"/>
    </location>
</feature>
<protein>
    <submittedName>
        <fullName evidence="3">Uncharacterized protein</fullName>
    </submittedName>
</protein>
<evidence type="ECO:0000313" key="3">
    <source>
        <dbReference type="EMBL" id="KPA46320.1"/>
    </source>
</evidence>
<dbReference type="OrthoDB" id="5420777at2759"/>
<accession>A0A0M9F5G3</accession>
<feature type="compositionally biased region" description="Low complexity" evidence="1">
    <location>
        <begin position="374"/>
        <end position="393"/>
    </location>
</feature>
<name>A0A0M9F5G3_FUSLA</name>
<comment type="caution">
    <text evidence="3">The sequence shown here is derived from an EMBL/GenBank/DDBJ whole genome shotgun (WGS) entry which is preliminary data.</text>
</comment>
<organism evidence="3 4">
    <name type="scientific">Fusarium langsethiae</name>
    <dbReference type="NCBI Taxonomy" id="179993"/>
    <lineage>
        <taxon>Eukaryota</taxon>
        <taxon>Fungi</taxon>
        <taxon>Dikarya</taxon>
        <taxon>Ascomycota</taxon>
        <taxon>Pezizomycotina</taxon>
        <taxon>Sordariomycetes</taxon>
        <taxon>Hypocreomycetidae</taxon>
        <taxon>Hypocreales</taxon>
        <taxon>Nectriaceae</taxon>
        <taxon>Fusarium</taxon>
    </lineage>
</organism>
<evidence type="ECO:0000256" key="2">
    <source>
        <dbReference type="SAM" id="SignalP"/>
    </source>
</evidence>
<evidence type="ECO:0000313" key="4">
    <source>
        <dbReference type="Proteomes" id="UP000037904"/>
    </source>
</evidence>
<dbReference type="EMBL" id="JXCE01000005">
    <property type="protein sequence ID" value="KPA46320.1"/>
    <property type="molecule type" value="Genomic_DNA"/>
</dbReference>
<proteinExistence type="predicted"/>
<keyword evidence="2" id="KW-0732">Signal</keyword>
<reference evidence="3 4" key="1">
    <citation type="submission" date="2015-04" db="EMBL/GenBank/DDBJ databases">
        <title>The draft genome sequence of Fusarium langsethiae, a T-2/HT-2 mycotoxin producer.</title>
        <authorList>
            <person name="Lysoe E."/>
            <person name="Divon H.H."/>
            <person name="Terzi V."/>
            <person name="Orru L."/>
            <person name="Lamontanara A."/>
            <person name="Kolseth A.-K."/>
            <person name="Frandsen R.J."/>
            <person name="Nielsen K."/>
            <person name="Thrane U."/>
        </authorList>
    </citation>
    <scope>NUCLEOTIDE SEQUENCE [LARGE SCALE GENOMIC DNA]</scope>
    <source>
        <strain evidence="3 4">Fl201059</strain>
    </source>
</reference>
<feature type="chain" id="PRO_5005835444" evidence="2">
    <location>
        <begin position="22"/>
        <end position="781"/>
    </location>
</feature>
<keyword evidence="4" id="KW-1185">Reference proteome</keyword>
<feature type="compositionally biased region" description="Polar residues" evidence="1">
    <location>
        <begin position="409"/>
        <end position="419"/>
    </location>
</feature>